<reference evidence="1 2" key="1">
    <citation type="journal article" date="2018" name="Front. Plant Sci.">
        <title>Red Clover (Trifolium pratense) and Zigzag Clover (T. medium) - A Picture of Genomic Similarities and Differences.</title>
        <authorList>
            <person name="Dluhosova J."/>
            <person name="Istvanek J."/>
            <person name="Nedelnik J."/>
            <person name="Repkova J."/>
        </authorList>
    </citation>
    <scope>NUCLEOTIDE SEQUENCE [LARGE SCALE GENOMIC DNA]</scope>
    <source>
        <strain evidence="2">cv. 10/8</strain>
        <tissue evidence="1">Leaf</tissue>
    </source>
</reference>
<organism evidence="1 2">
    <name type="scientific">Trifolium medium</name>
    <dbReference type="NCBI Taxonomy" id="97028"/>
    <lineage>
        <taxon>Eukaryota</taxon>
        <taxon>Viridiplantae</taxon>
        <taxon>Streptophyta</taxon>
        <taxon>Embryophyta</taxon>
        <taxon>Tracheophyta</taxon>
        <taxon>Spermatophyta</taxon>
        <taxon>Magnoliopsida</taxon>
        <taxon>eudicotyledons</taxon>
        <taxon>Gunneridae</taxon>
        <taxon>Pentapetalae</taxon>
        <taxon>rosids</taxon>
        <taxon>fabids</taxon>
        <taxon>Fabales</taxon>
        <taxon>Fabaceae</taxon>
        <taxon>Papilionoideae</taxon>
        <taxon>50 kb inversion clade</taxon>
        <taxon>NPAAA clade</taxon>
        <taxon>Hologalegina</taxon>
        <taxon>IRL clade</taxon>
        <taxon>Trifolieae</taxon>
        <taxon>Trifolium</taxon>
    </lineage>
</organism>
<sequence>MLSFSFQQASALLLFNSSDRTSYSEIMTQLNLTGDYADLDVKEIKKRIEDLIYRDYLERDKDNANLS</sequence>
<feature type="non-terminal residue" evidence="1">
    <location>
        <position position="67"/>
    </location>
</feature>
<proteinExistence type="predicted"/>
<dbReference type="Proteomes" id="UP000265520">
    <property type="component" value="Unassembled WGS sequence"/>
</dbReference>
<name>A0A392MCA5_9FABA</name>
<dbReference type="Gene3D" id="1.10.10.10">
    <property type="entry name" value="Winged helix-like DNA-binding domain superfamily/Winged helix DNA-binding domain"/>
    <property type="match status" value="1"/>
</dbReference>
<gene>
    <name evidence="1" type="ORF">A2U01_0005570</name>
</gene>
<protein>
    <submittedName>
        <fullName evidence="1">Cullin-1</fullName>
    </submittedName>
</protein>
<accession>A0A392MCA5</accession>
<dbReference type="InterPro" id="IPR036388">
    <property type="entry name" value="WH-like_DNA-bd_sf"/>
</dbReference>
<evidence type="ECO:0000313" key="2">
    <source>
        <dbReference type="Proteomes" id="UP000265520"/>
    </source>
</evidence>
<dbReference type="InterPro" id="IPR036390">
    <property type="entry name" value="WH_DNA-bd_sf"/>
</dbReference>
<evidence type="ECO:0000313" key="1">
    <source>
        <dbReference type="EMBL" id="MCH84735.1"/>
    </source>
</evidence>
<dbReference type="EMBL" id="LXQA010007291">
    <property type="protein sequence ID" value="MCH84735.1"/>
    <property type="molecule type" value="Genomic_DNA"/>
</dbReference>
<dbReference type="AlphaFoldDB" id="A0A392MCA5"/>
<comment type="caution">
    <text evidence="1">The sequence shown here is derived from an EMBL/GenBank/DDBJ whole genome shotgun (WGS) entry which is preliminary data.</text>
</comment>
<dbReference type="SUPFAM" id="SSF46785">
    <property type="entry name" value="Winged helix' DNA-binding domain"/>
    <property type="match status" value="1"/>
</dbReference>
<keyword evidence="2" id="KW-1185">Reference proteome</keyword>